<evidence type="ECO:0000313" key="1">
    <source>
        <dbReference type="EMBL" id="KAH7862216.1"/>
    </source>
</evidence>
<keyword evidence="2" id="KW-1185">Reference proteome</keyword>
<proteinExistence type="predicted"/>
<accession>A0ACB7Z9V7</accession>
<evidence type="ECO:0000313" key="2">
    <source>
        <dbReference type="Proteomes" id="UP000828048"/>
    </source>
</evidence>
<reference evidence="1 2" key="1">
    <citation type="journal article" date="2021" name="Hortic Res">
        <title>High-quality reference genome and annotation aids understanding of berry development for evergreen blueberry (Vaccinium darrowii).</title>
        <authorList>
            <person name="Yu J."/>
            <person name="Hulse-Kemp A.M."/>
            <person name="Babiker E."/>
            <person name="Staton M."/>
        </authorList>
    </citation>
    <scope>NUCLEOTIDE SEQUENCE [LARGE SCALE GENOMIC DNA]</scope>
    <source>
        <strain evidence="2">cv. NJ 8807/NJ 8810</strain>
        <tissue evidence="1">Young leaf</tissue>
    </source>
</reference>
<gene>
    <name evidence="1" type="ORF">Vadar_001552</name>
</gene>
<sequence>MVRAKKKAVTPKNTPTLSSLRAALRCFGAMDLAAKIEADANTTIRQSKWKMRGLTVRYWMAISIAPVKQKARTSVGKSKLF</sequence>
<comment type="caution">
    <text evidence="1">The sequence shown here is derived from an EMBL/GenBank/DDBJ whole genome shotgun (WGS) entry which is preliminary data.</text>
</comment>
<dbReference type="EMBL" id="CM037162">
    <property type="protein sequence ID" value="KAH7862216.1"/>
    <property type="molecule type" value="Genomic_DNA"/>
</dbReference>
<protein>
    <submittedName>
        <fullName evidence="1">Uncharacterized protein</fullName>
    </submittedName>
</protein>
<name>A0ACB7Z9V7_9ERIC</name>
<organism evidence="1 2">
    <name type="scientific">Vaccinium darrowii</name>
    <dbReference type="NCBI Taxonomy" id="229202"/>
    <lineage>
        <taxon>Eukaryota</taxon>
        <taxon>Viridiplantae</taxon>
        <taxon>Streptophyta</taxon>
        <taxon>Embryophyta</taxon>
        <taxon>Tracheophyta</taxon>
        <taxon>Spermatophyta</taxon>
        <taxon>Magnoliopsida</taxon>
        <taxon>eudicotyledons</taxon>
        <taxon>Gunneridae</taxon>
        <taxon>Pentapetalae</taxon>
        <taxon>asterids</taxon>
        <taxon>Ericales</taxon>
        <taxon>Ericaceae</taxon>
        <taxon>Vaccinioideae</taxon>
        <taxon>Vaccinieae</taxon>
        <taxon>Vaccinium</taxon>
    </lineage>
</organism>
<dbReference type="Proteomes" id="UP000828048">
    <property type="component" value="Chromosome 12"/>
</dbReference>